<sequence length="4486" mass="475370">MDVPIGMYWHEGPVDGPVNWAAYVTARAGTAPSRFNTRADAKPAWVHVPPEAANSQSLKGALIRRPAAELDRIVLHPLWEVTGGDELAQVGRLVKHLDSQAHVDRPSLPSTARGLEGTMAVPVTADHLEATTDAEAVAVRVLPPHLAADREAYAAAVERAAAGTGSPVDRVRDWLAALSDIRARWQIPVEVDGQDLAQGAARSAGTWMALAVRLLWWGPSGTLGPWTDLQRQVLPSAPAEAQSRIGAPAVPLDASRVVALLAADPGSGLLIWTGTGLEETFRGALLADRQGNLVLVNPRSDGNPVQQVTADSLSWLAGPAMRGVLLDVDADPVPWTEFVRMDAPIEGADPVATVLGGLIDSAGRPPAAAAGATGTRSPAADVLGVTYARPVEPQALMAIPPGAVTPVSVDVAGRSVLVHRVSADEFQVIEPAADGGRRTETFLLSEDVPLPSRIALPVGADGRVVALDLASRLPVTGGPLPALDADPPVPVAAPLASWRWPAGGSVFDGAPDAVREGWAGDPAAPSIDTVARDALLAVMPDAIGRAVSQLTGTTSTGPGDRSSFILSGPAFGAGAADTVTLAIRVAGQAALGSDALRVQRGPNDSLTVLVSERLAQFAQAGDEAAGRLSWLLGRAFLSLFAQLRTRPGSAKGKEPQRADVLTGDPAGGPTLALSDVAVVHELAVLGEWMRSGEIDPAAVDELLPLIDSAGLWPHQAGAPRRAALIREHLAGSSLTREAQRNVTWVLDHAGDPGWILDQLDRGGKGLAHLPMRSQLALIQARTRAELATAETGPGPVTEPVPELPSSRDPAPPVYLGYGALGDLEVVAPPEVSDEDLERTVDAILDRLPELPAPAELAGDLDPAVEYVLAAPPGEAPVHLPGAQRFAAETRSEIRQAVRAELADLFRAAEAGTDPVGEAAREKWERALFTGRVVVAGGRAIWIRPVLSSPTKIDYKPSDTRRYGVGFSGTTTSTADSVAPGGSWNLGMDAAGPLDFINPFIPQLSIQSASGLGSSSTAVVFGGHRLFVPKLSYFSAGIAFEIYIDGSEDGQPWTTVPSDTTMTTGWPEILSTASPRPADATVSTVLPDTGAEPRPVSSRVVLNAINPVPLISRWLRELRKSLTAPIAADVLRQGVDQLLNERTLRMRDQVLFDDGEQTDRIQARSGTASFNGYLVLRPTQVGIEMVDITDGITTRADRGVAAIHGLNASHPAGFKISKAWGLPGLPWPIASAGLGIGGGYNRTSALGVTATGQNHTVIMQRGPHARYRVSIELTLMTRSGATVAPVTVTVVAERSVILKDAAAFEREIFGRVFSPELGAAGTAPARATLPPPVTRPDYRVADGLLPVPAPDDTVPTTTTGDVVFWRPGDERAPWPPVRDPAADRHPYPPKMVVEFGEALPSRSWSQRSRTPEGMFLEIFGAAPYRLGAPQPKPGESASMVMRRGGEHLQALVLIGGEKVGSSLSRVLGAFDTVISTAVQGDGVLDWGKIPMPAGEVELGPEARRRVVQRAGKNAMEADDGRIQVGRLFDVSVRAKADDIRTVDYRVLVLTRRGDHTGTEQYQLTVNSRSVGAQGTSGSLATSFSADVPGFAGISLPFAAGLRFALSAGYSSSAGDKLSYGQQQYRRTETDGDVLDQQYGAEYLIAVLRPKDGKFLAWTLDFANNGTAARIVVPMEYVPRTPDGMLRTLTPSEVQQGSQLRPVTHRAWESQNHLPFASAGTDGIVAKFASMPELIRHAAEGLGFPAATLEDAMRWPAELFDLAAPDTWGQYFDELTGPRGHRTQVTLPDGTVASVVTKVRVTGLRPMPGTAETEHYRRTETGAQRHATTALSLGGKAQVPVHAGALGVVPSGNVGGAYDWGDAESYGTQSIGRATYPDSAQYQANFSVALTFSTTGRTTVFAGSGLLNLLVPDSKLLDLLSFVPHLGTWVVEALESAEPPPPIQDFRQVSPFAPVFPGARMAPELRHFDRIIGVDLFNAFMVRMWERRRAATQAPRELIDPSLRDALFAEWLSVPDLLDGIVGGVEGMGLQLDDLLRAALDASFAPDKVTNQYPMLPGGIVRWYPVRSPLRSGTSYLLISINGRTDEQATTDLARDGIALTMRRQATGSNTITSGWKLSYGGGITGSISESASILPFSVLDGSGLGQGLGVTRATNLAGELSADRSTKDIFRAQPKQSHEFNHPITVQVQIQLLRELPEPLRSLKKLLQLTGSSISWLAGFEELSRDLWRAADGPYGVERSGLSVDGNARLLAPLAITAPKARPGVWSHHAGTPPELRGNEGIPRARWAQPAPERPDLNRELIHELRTNQTLYPWTLGPLARAFQSFIEQAERSAPGRPLDAEDGLAPRPGASGMTAGREHFHLSEAKLVTAMIQLLEHEYRVPGTDVTLGVDLWHEEVYQDADGATRSAAMKGRRYQQVAQKSALKEKGTVSQGVDGSFSVHTPFGGLSASPVWSGKTDHTGSASSKQTRERNAERVGSLEHFRYDLTGYLKGPKGTVELRLNRAMWISRAADRTPPAARALTPLTVAERPGDGLLDEPRPAGPEQVTQLLDEAASTVADLVGEHTGLRLASPGTSPGTETPPTRRAFTVESPDGTTVFALRVEATADVRPGTAAELTDEPATGAGEPRGFVLRVWDRLSTSALHRAVSQAAGAVLHASRRPGWTPPPGAADVLRAGSVVPDQPVLGPRDVGWLHHLRALAREFVQAPPAGQTALGHRALVVYQQLGLAAGMPRADERMGAVLDFLYDTELFPDGDRLALVELSRHVDDLVPEIAGWEGLLAGPEVTLPPLTGGPDAALTDQVRDFATSLIQLAYQRLFANEPLPRPVVTLPGGDAGTFREARAAIVDGLLIPALAELAGPSAMDPGGQALPITVGQLMPEVRAGSGDQARLTVRTDVAGAPARPVRRVAGPQDSLSVATPLTGTELTASELPARLTPMLRQLADAVATGTGPLFEAGGGPGAVRVDIVMFPARPGSATPEQLRQAGALIRAGFESSVRSAQPHLSPTTSVSVVDGPAADLARTAGPGATAGFTLRVTMPPGAATPATALTVPAPSSSFTGYRAPEAEGPPAVPDDGAGRQITDWLRDRHGLTGSFAPAAGADVWWQWLGRSTTAPPAEGTADRAGWEAGTGDPTHLKLTIAEGEHGDTVVTPRMLTQLQTLVNDLARAESAARPRAGQQAQLSVAVYAVGGQPAPGLEPAGQGYADQLAAALRQLLIRKLLPAGAGAQVSAISLGLITQPVAGAREWGVAVWWSGNQPLPRGPQPGTLRPQALENSRFPVEIVSRQGSRSFAPKIADNDAATWETMRELPRQIGRAAAWSSAAGRPGPVVHIRIPDVDQLGRDGAPVDGSGTQRAEAVFRYLSTSLIANTRSHLQLRYGNRAKELFERISFDGQYTPLEVGDGTRTPVIEVENVAAPPLGEPADWLIDQHIVEIDVTGVDHGEQLTVETFDQFATSAVVRKDLGLTLPTISVSVPPRGAGWAQNTLRPAFDEAVARAVRRLGTGLDPKALTGELWTGSTVVPDGAPDSETFRLILTDLSVPRALGPSNGTGPSGEYLDPARSSFDMAHEVAWASFPLGTAPLRRLGPVADAVRPGLTPVPKEEWPQVIQPGVAPRPPGEAEGIPALFDTRPTRLYRSTVRVEAAPGRFVSMRFLRIKLEPMGPVSAPETARLARHARDAVRQLNHRFRYPSGDQAHFVLDILPEDADEGDHLTVQVPHTLGGTVAATPTAWPADLLDQPARVIRNILAQELFHRFRVDDEYPDAERVLMNTAFAKVWSDRTVRRSALGTTTPVVMSDADTVTGHDLPTLIAARYLFQIEADQQSRGTTPVVTFAELQRLTGGAVPAAPRLDVPHLPDGVEADGMVLRIGARNAEPGAPELYRQLKTAAATAAFPVVFLDTPAGRTPGPELLRQLDATLQVLTGAGRGAQARPKPMVVTAAAVRRDPLPDGTAPGDLAGIVHGHGATLLAHDTVSGSRLTLFGGGWRVVGPGRAGPLLGATLTPVVLDAAHVEEPLPDGVVPVMQHLHTGFYAVESWWNTADAKERALAETAAREAAAAGTGTRVLVVGISASDKRPADRGSTGPDRQGYADIPRNRAFDRVWRDLTTVARAVRSFAAFDAASRSSVLSADDVVGRRPEVLALSSSPELLKTLSSLDVTVIDRSGPGSASGGGLTLDWAWQVTGPSVSGTRKQFAAKLTSEVFTTSHKLNAPVPGQALPEPIAALLRAETLQAKLEVADRYGAQLRTEAMRDVLAGLTGFADGDLLGTLRRWGDGLPGKLVPKSSEARSTPDFTVPTPMDEPTRHLAAIHVLLTWSAAQPVTPPAAQVRHPMETRSLEVHPPLTGPIGASTLRNYLQRASQEGADRTSWDWLLIRALYQPDANGGRGLTPGEAAALAVGVARTPQDWATAMVFVAIAAHVEGDRLGIDRNALNGLLDKIIGSLLCDLPPLRRAEWVLQGDVLGEVLRQHAPHAALDVTDRIKNTIGC</sequence>
<feature type="region of interest" description="Disordered" evidence="1">
    <location>
        <begin position="4279"/>
        <end position="4299"/>
    </location>
</feature>
<dbReference type="RefSeq" id="WP_306832592.1">
    <property type="nucleotide sequence ID" value="NZ_JAUSRA010000001.1"/>
</dbReference>
<comment type="caution">
    <text evidence="2">The sequence shown here is derived from an EMBL/GenBank/DDBJ whole genome shotgun (WGS) entry which is preliminary data.</text>
</comment>
<keyword evidence="3" id="KW-1185">Reference proteome</keyword>
<evidence type="ECO:0000313" key="2">
    <source>
        <dbReference type="EMBL" id="MDP9796200.1"/>
    </source>
</evidence>
<evidence type="ECO:0000313" key="3">
    <source>
        <dbReference type="Proteomes" id="UP001240984"/>
    </source>
</evidence>
<dbReference type="EMBL" id="JAUSRA010000001">
    <property type="protein sequence ID" value="MDP9796200.1"/>
    <property type="molecule type" value="Genomic_DNA"/>
</dbReference>
<reference evidence="2 3" key="1">
    <citation type="submission" date="2023-07" db="EMBL/GenBank/DDBJ databases">
        <title>Sequencing the genomes of 1000 actinobacteria strains.</title>
        <authorList>
            <person name="Klenk H.-P."/>
        </authorList>
    </citation>
    <scope>NUCLEOTIDE SEQUENCE [LARGE SCALE GENOMIC DNA]</scope>
    <source>
        <strain evidence="2 3">DSM 44710</strain>
    </source>
</reference>
<gene>
    <name evidence="2" type="ORF">J2S43_004712</name>
</gene>
<feature type="compositionally biased region" description="Low complexity" evidence="1">
    <location>
        <begin position="1349"/>
        <end position="1362"/>
    </location>
</feature>
<proteinExistence type="predicted"/>
<dbReference type="Proteomes" id="UP001240984">
    <property type="component" value="Unassembled WGS sequence"/>
</dbReference>
<protein>
    <submittedName>
        <fullName evidence="2">Uncharacterized protein</fullName>
    </submittedName>
</protein>
<accession>A0ABT9MXT7</accession>
<feature type="region of interest" description="Disordered" evidence="1">
    <location>
        <begin position="2449"/>
        <end position="2474"/>
    </location>
</feature>
<feature type="region of interest" description="Disordered" evidence="1">
    <location>
        <begin position="1345"/>
        <end position="1366"/>
    </location>
</feature>
<organism evidence="2 3">
    <name type="scientific">Catenuloplanes nepalensis</name>
    <dbReference type="NCBI Taxonomy" id="587533"/>
    <lineage>
        <taxon>Bacteria</taxon>
        <taxon>Bacillati</taxon>
        <taxon>Actinomycetota</taxon>
        <taxon>Actinomycetes</taxon>
        <taxon>Micromonosporales</taxon>
        <taxon>Micromonosporaceae</taxon>
        <taxon>Catenuloplanes</taxon>
    </lineage>
</organism>
<name>A0ABT9MXT7_9ACTN</name>
<evidence type="ECO:0000256" key="1">
    <source>
        <dbReference type="SAM" id="MobiDB-lite"/>
    </source>
</evidence>
<feature type="region of interest" description="Disordered" evidence="1">
    <location>
        <begin position="788"/>
        <end position="807"/>
    </location>
</feature>